<dbReference type="Gene3D" id="1.10.238.220">
    <property type="match status" value="1"/>
</dbReference>
<keyword evidence="1" id="KW-0479">Metal-binding</keyword>
<feature type="region of interest" description="Disordered" evidence="3">
    <location>
        <begin position="1"/>
        <end position="96"/>
    </location>
</feature>
<comment type="caution">
    <text evidence="5">The sequence shown here is derived from an EMBL/GenBank/DDBJ whole genome shotgun (WGS) entry which is preliminary data.</text>
</comment>
<feature type="domain" description="EF-hand" evidence="4">
    <location>
        <begin position="339"/>
        <end position="374"/>
    </location>
</feature>
<dbReference type="InterPro" id="IPR018247">
    <property type="entry name" value="EF_Hand_1_Ca_BS"/>
</dbReference>
<feature type="compositionally biased region" description="Low complexity" evidence="3">
    <location>
        <begin position="37"/>
        <end position="66"/>
    </location>
</feature>
<feature type="compositionally biased region" description="Basic and acidic residues" evidence="3">
    <location>
        <begin position="1"/>
        <end position="19"/>
    </location>
</feature>
<organism evidence="5 6">
    <name type="scientific">Triparma strigata</name>
    <dbReference type="NCBI Taxonomy" id="1606541"/>
    <lineage>
        <taxon>Eukaryota</taxon>
        <taxon>Sar</taxon>
        <taxon>Stramenopiles</taxon>
        <taxon>Ochrophyta</taxon>
        <taxon>Bolidophyceae</taxon>
        <taxon>Parmales</taxon>
        <taxon>Triparmaceae</taxon>
        <taxon>Triparma</taxon>
    </lineage>
</organism>
<dbReference type="PANTHER" id="PTHR14095:SF0">
    <property type="entry name" value="MIP22305P"/>
    <property type="match status" value="1"/>
</dbReference>
<dbReference type="OrthoDB" id="5586at2759"/>
<evidence type="ECO:0000256" key="1">
    <source>
        <dbReference type="ARBA" id="ARBA00022723"/>
    </source>
</evidence>
<dbReference type="Proteomes" id="UP001165085">
    <property type="component" value="Unassembled WGS sequence"/>
</dbReference>
<gene>
    <name evidence="5" type="ORF">TrST_g2360</name>
</gene>
<keyword evidence="2" id="KW-0106">Calcium</keyword>
<dbReference type="EMBL" id="BRXY01000048">
    <property type="protein sequence ID" value="GMH57773.1"/>
    <property type="molecule type" value="Genomic_DNA"/>
</dbReference>
<dbReference type="InterPro" id="IPR002048">
    <property type="entry name" value="EF_hand_dom"/>
</dbReference>
<evidence type="ECO:0000256" key="2">
    <source>
        <dbReference type="ARBA" id="ARBA00022837"/>
    </source>
</evidence>
<reference evidence="6" key="1">
    <citation type="journal article" date="2023" name="Commun. Biol.">
        <title>Genome analysis of Parmales, the sister group of diatoms, reveals the evolutionary specialization of diatoms from phago-mixotrophs to photoautotrophs.</title>
        <authorList>
            <person name="Ban H."/>
            <person name="Sato S."/>
            <person name="Yoshikawa S."/>
            <person name="Yamada K."/>
            <person name="Nakamura Y."/>
            <person name="Ichinomiya M."/>
            <person name="Sato N."/>
            <person name="Blanc-Mathieu R."/>
            <person name="Endo H."/>
            <person name="Kuwata A."/>
            <person name="Ogata H."/>
        </authorList>
    </citation>
    <scope>NUCLEOTIDE SEQUENCE [LARGE SCALE GENOMIC DNA]</scope>
    <source>
        <strain evidence="6">NIES 3701</strain>
    </source>
</reference>
<dbReference type="SUPFAM" id="SSF47473">
    <property type="entry name" value="EF-hand"/>
    <property type="match status" value="1"/>
</dbReference>
<dbReference type="AlphaFoldDB" id="A0A9W6ZVA5"/>
<evidence type="ECO:0000256" key="3">
    <source>
        <dbReference type="SAM" id="MobiDB-lite"/>
    </source>
</evidence>
<dbReference type="Pfam" id="PF13499">
    <property type="entry name" value="EF-hand_7"/>
    <property type="match status" value="1"/>
</dbReference>
<protein>
    <recommendedName>
        <fullName evidence="4">EF-hand domain-containing protein</fullName>
    </recommendedName>
</protein>
<dbReference type="Pfam" id="PF17958">
    <property type="entry name" value="EF-hand_13"/>
    <property type="match status" value="1"/>
</dbReference>
<sequence length="496" mass="57655">MEIIEQAKSKVNRVKRDDDSSLASSPDSARKRRKKITSPSPTSSPLPASVLHSRNPLPLSPRRSPSTPKPHKPLPTFYTPNSGGMGRRRSQSAPLPLLPTTLDPLPPWPSHPLLYPEFSTHCKDLIPLPSFYLPKIYSLLSPTPTDGVTESQFETFAKTNLIWSLDEIYYNLTKSPSSPHLLPSSFRPILTSLLSHHPGLTFLSSHTDFQQKYIDTVIARIFYECDEEGLGYLTRRMCRKGKVWEAFEEVGREEDINKVLRFFSYEHFYVLYCRFWELDLNRDYKITKPDLLKYGDHSLSNLIVERIFTHARRFNGIINPDEMCYEDFIFFMLSEENKQSPVSVKYWFDILDVDGDGVLNLKDMKSFYNVQSHRMQCLGHEVVPFEDVLCQMYDLIKPKSEVGVVVEDFLQPECDKVSGALFDALFNLNKYLQFESRDPFLERTKREDEFDNDWDRYACVDYNRLAMEEEQREDDRNQMEIEWEGGEGDNNMNIGE</sequence>
<dbReference type="PROSITE" id="PS00018">
    <property type="entry name" value="EF_HAND_1"/>
    <property type="match status" value="1"/>
</dbReference>
<dbReference type="PROSITE" id="PS50222">
    <property type="entry name" value="EF_HAND_2"/>
    <property type="match status" value="1"/>
</dbReference>
<dbReference type="FunFam" id="1.10.238.10:FF:000025">
    <property type="entry name" value="serine/threonine-protein phosphatase 2A regulatory subunit B'' subunit alpha"/>
    <property type="match status" value="1"/>
</dbReference>
<dbReference type="GO" id="GO:0005509">
    <property type="term" value="F:calcium ion binding"/>
    <property type="evidence" value="ECO:0007669"/>
    <property type="project" value="InterPro"/>
</dbReference>
<dbReference type="GO" id="GO:0000159">
    <property type="term" value="C:protein phosphatase type 2A complex"/>
    <property type="evidence" value="ECO:0007669"/>
    <property type="project" value="TreeGrafter"/>
</dbReference>
<keyword evidence="6" id="KW-1185">Reference proteome</keyword>
<dbReference type="PANTHER" id="PTHR14095">
    <property type="entry name" value="PHOSPHATASE 2A REGULATORY SUBUNIT-RELATED"/>
    <property type="match status" value="1"/>
</dbReference>
<name>A0A9W6ZVA5_9STRA</name>
<dbReference type="InterPro" id="IPR011992">
    <property type="entry name" value="EF-hand-dom_pair"/>
</dbReference>
<evidence type="ECO:0000259" key="4">
    <source>
        <dbReference type="PROSITE" id="PS50222"/>
    </source>
</evidence>
<evidence type="ECO:0000313" key="6">
    <source>
        <dbReference type="Proteomes" id="UP001165085"/>
    </source>
</evidence>
<dbReference type="InterPro" id="IPR041534">
    <property type="entry name" value="EF-hand_13"/>
</dbReference>
<dbReference type="GO" id="GO:0019888">
    <property type="term" value="F:protein phosphatase regulator activity"/>
    <property type="evidence" value="ECO:0007669"/>
    <property type="project" value="TreeGrafter"/>
</dbReference>
<accession>A0A9W6ZVA5</accession>
<dbReference type="Gene3D" id="1.10.238.10">
    <property type="entry name" value="EF-hand"/>
    <property type="match status" value="1"/>
</dbReference>
<proteinExistence type="predicted"/>
<evidence type="ECO:0000313" key="5">
    <source>
        <dbReference type="EMBL" id="GMH57773.1"/>
    </source>
</evidence>